<comment type="catalytic activity">
    <reaction evidence="7">
        <text>Endonucleolytic cleavage to 5'-phosphooligonucleotide end-products.</text>
        <dbReference type="EC" id="3.1.21.2"/>
    </reaction>
</comment>
<evidence type="ECO:0000256" key="3">
    <source>
        <dbReference type="ARBA" id="ARBA00022763"/>
    </source>
</evidence>
<feature type="binding site" evidence="7">
    <location>
        <position position="176"/>
    </location>
    <ligand>
        <name>Zn(2+)</name>
        <dbReference type="ChEBI" id="CHEBI:29105"/>
        <label>2</label>
    </ligand>
</feature>
<dbReference type="GO" id="GO:0008270">
    <property type="term" value="F:zinc ion binding"/>
    <property type="evidence" value="ECO:0007669"/>
    <property type="project" value="UniProtKB-UniRule"/>
</dbReference>
<accession>A0A974XFU3</accession>
<evidence type="ECO:0000313" key="9">
    <source>
        <dbReference type="EMBL" id="QSX07518.1"/>
    </source>
</evidence>
<feature type="binding site" evidence="7">
    <location>
        <position position="256"/>
    </location>
    <ligand>
        <name>Zn(2+)</name>
        <dbReference type="ChEBI" id="CHEBI:29105"/>
        <label>2</label>
    </ligand>
</feature>
<dbReference type="GO" id="GO:0003677">
    <property type="term" value="F:DNA binding"/>
    <property type="evidence" value="ECO:0007669"/>
    <property type="project" value="InterPro"/>
</dbReference>
<dbReference type="InterPro" id="IPR013022">
    <property type="entry name" value="Xyl_isomerase-like_TIM-brl"/>
</dbReference>
<feature type="binding site" evidence="7">
    <location>
        <position position="142"/>
    </location>
    <ligand>
        <name>Zn(2+)</name>
        <dbReference type="ChEBI" id="CHEBI:29105"/>
        <label>2</label>
    </ligand>
</feature>
<keyword evidence="5 7" id="KW-0862">Zinc</keyword>
<dbReference type="GO" id="GO:0003906">
    <property type="term" value="F:DNA-(apurinic or apyrimidinic site) endonuclease activity"/>
    <property type="evidence" value="ECO:0007669"/>
    <property type="project" value="TreeGrafter"/>
</dbReference>
<keyword evidence="4 7" id="KW-0378">Hydrolase</keyword>
<protein>
    <recommendedName>
        <fullName evidence="7">Probable endonuclease 4</fullName>
        <ecNumber evidence="7">3.1.21.2</ecNumber>
    </recommendedName>
    <alternativeName>
        <fullName evidence="7">Endodeoxyribonuclease IV</fullName>
    </alternativeName>
    <alternativeName>
        <fullName evidence="7">Endonuclease IV</fullName>
    </alternativeName>
</protein>
<evidence type="ECO:0000256" key="5">
    <source>
        <dbReference type="ARBA" id="ARBA00022833"/>
    </source>
</evidence>
<name>A0A974XFU3_9FIRM</name>
<dbReference type="InterPro" id="IPR018246">
    <property type="entry name" value="AP_endonuc_F2_Zn_BS"/>
</dbReference>
<reference evidence="9" key="1">
    <citation type="submission" date="2021-03" db="EMBL/GenBank/DDBJ databases">
        <title>Alkalibacter marinus sp. nov., isolated from tidal flat sediment.</title>
        <authorList>
            <person name="Namirimu T."/>
            <person name="Yang J.-A."/>
            <person name="Yang S.-H."/>
            <person name="Kim Y.-J."/>
            <person name="Kwon K.K."/>
        </authorList>
    </citation>
    <scope>NUCLEOTIDE SEQUENCE</scope>
    <source>
        <strain evidence="9">ES005</strain>
    </source>
</reference>
<feature type="binding site" evidence="7">
    <location>
        <position position="142"/>
    </location>
    <ligand>
        <name>Zn(2+)</name>
        <dbReference type="ChEBI" id="CHEBI:29105"/>
        <label>1</label>
    </ligand>
</feature>
<evidence type="ECO:0000313" key="10">
    <source>
        <dbReference type="Proteomes" id="UP000663499"/>
    </source>
</evidence>
<dbReference type="Proteomes" id="UP000663499">
    <property type="component" value="Chromosome"/>
</dbReference>
<evidence type="ECO:0000256" key="6">
    <source>
        <dbReference type="ARBA" id="ARBA00023204"/>
    </source>
</evidence>
<evidence type="ECO:0000256" key="1">
    <source>
        <dbReference type="ARBA" id="ARBA00005340"/>
    </source>
</evidence>
<dbReference type="AlphaFoldDB" id="A0A974XFU3"/>
<evidence type="ECO:0000256" key="4">
    <source>
        <dbReference type="ARBA" id="ARBA00022801"/>
    </source>
</evidence>
<feature type="domain" description="Xylose isomerase-like TIM barrel" evidence="8">
    <location>
        <begin position="20"/>
        <end position="273"/>
    </location>
</feature>
<dbReference type="GO" id="GO:0006284">
    <property type="term" value="P:base-excision repair"/>
    <property type="evidence" value="ECO:0007669"/>
    <property type="project" value="TreeGrafter"/>
</dbReference>
<dbReference type="RefSeq" id="WP_207298860.1">
    <property type="nucleotide sequence ID" value="NZ_CP071444.1"/>
</dbReference>
<dbReference type="InterPro" id="IPR001719">
    <property type="entry name" value="AP_endonuc_2"/>
</dbReference>
<comment type="similarity">
    <text evidence="1 7">Belongs to the AP endonuclease 2 family.</text>
</comment>
<dbReference type="KEGG" id="alka:J0B03_06650"/>
<feature type="binding site" evidence="7">
    <location>
        <position position="67"/>
    </location>
    <ligand>
        <name>Zn(2+)</name>
        <dbReference type="ChEBI" id="CHEBI:29105"/>
        <label>1</label>
    </ligand>
</feature>
<dbReference type="PROSITE" id="PS00731">
    <property type="entry name" value="AP_NUCLEASE_F2_3"/>
    <property type="match status" value="1"/>
</dbReference>
<feature type="binding site" evidence="7">
    <location>
        <position position="224"/>
    </location>
    <ligand>
        <name>Zn(2+)</name>
        <dbReference type="ChEBI" id="CHEBI:29105"/>
        <label>3</label>
    </ligand>
</feature>
<dbReference type="GO" id="GO:0008081">
    <property type="term" value="F:phosphoric diester hydrolase activity"/>
    <property type="evidence" value="ECO:0007669"/>
    <property type="project" value="TreeGrafter"/>
</dbReference>
<feature type="binding site" evidence="7">
    <location>
        <position position="211"/>
    </location>
    <ligand>
        <name>Zn(2+)</name>
        <dbReference type="ChEBI" id="CHEBI:29105"/>
        <label>2</label>
    </ligand>
</feature>
<dbReference type="PANTHER" id="PTHR21445:SF0">
    <property type="entry name" value="APURINIC-APYRIMIDINIC ENDONUCLEASE"/>
    <property type="match status" value="1"/>
</dbReference>
<dbReference type="PROSITE" id="PS51432">
    <property type="entry name" value="AP_NUCLEASE_F2_4"/>
    <property type="match status" value="1"/>
</dbReference>
<dbReference type="SUPFAM" id="SSF51658">
    <property type="entry name" value="Xylose isomerase-like"/>
    <property type="match status" value="1"/>
</dbReference>
<keyword evidence="7" id="KW-0540">Nuclease</keyword>
<evidence type="ECO:0000259" key="8">
    <source>
        <dbReference type="Pfam" id="PF01261"/>
    </source>
</evidence>
<keyword evidence="10" id="KW-1185">Reference proteome</keyword>
<keyword evidence="7" id="KW-0255">Endonuclease</keyword>
<keyword evidence="3 7" id="KW-0227">DNA damage</keyword>
<keyword evidence="2 7" id="KW-0479">Metal-binding</keyword>
<dbReference type="Gene3D" id="3.20.20.150">
    <property type="entry name" value="Divalent-metal-dependent TIM barrel enzymes"/>
    <property type="match status" value="1"/>
</dbReference>
<organism evidence="9 10">
    <name type="scientific">Alkalibacter rhizosphaerae</name>
    <dbReference type="NCBI Taxonomy" id="2815577"/>
    <lineage>
        <taxon>Bacteria</taxon>
        <taxon>Bacillati</taxon>
        <taxon>Bacillota</taxon>
        <taxon>Clostridia</taxon>
        <taxon>Eubacteriales</taxon>
        <taxon>Eubacteriaceae</taxon>
        <taxon>Alkalibacter</taxon>
    </lineage>
</organism>
<dbReference type="InterPro" id="IPR036237">
    <property type="entry name" value="Xyl_isomerase-like_sf"/>
</dbReference>
<evidence type="ECO:0000256" key="2">
    <source>
        <dbReference type="ARBA" id="ARBA00022723"/>
    </source>
</evidence>
<gene>
    <name evidence="7" type="primary">nfo</name>
    <name evidence="9" type="ORF">J0B03_06650</name>
</gene>
<feature type="binding site" evidence="7">
    <location>
        <position position="226"/>
    </location>
    <ligand>
        <name>Zn(2+)</name>
        <dbReference type="ChEBI" id="CHEBI:29105"/>
        <label>3</label>
    </ligand>
</feature>
<dbReference type="GO" id="GO:0008833">
    <property type="term" value="F:deoxyribonuclease IV (phage-T4-induced) activity"/>
    <property type="evidence" value="ECO:0007669"/>
    <property type="project" value="UniProtKB-UniRule"/>
</dbReference>
<dbReference type="EMBL" id="CP071444">
    <property type="protein sequence ID" value="QSX07518.1"/>
    <property type="molecule type" value="Genomic_DNA"/>
</dbReference>
<proteinExistence type="inferred from homology"/>
<comment type="function">
    <text evidence="7">Endonuclease IV plays a role in DNA repair. It cleaves phosphodiester bonds at apurinic or apyrimidinic (AP) sites, generating a 3'-hydroxyl group and a 5'-terminal sugar phosphate.</text>
</comment>
<comment type="cofactor">
    <cofactor evidence="7">
        <name>Zn(2+)</name>
        <dbReference type="ChEBI" id="CHEBI:29105"/>
    </cofactor>
    <text evidence="7">Binds 3 Zn(2+) ions.</text>
</comment>
<dbReference type="CDD" id="cd00019">
    <property type="entry name" value="AP2Ec"/>
    <property type="match status" value="1"/>
</dbReference>
<dbReference type="PANTHER" id="PTHR21445">
    <property type="entry name" value="ENDONUCLEASE IV ENDODEOXYRIBONUCLEASE IV"/>
    <property type="match status" value="1"/>
</dbReference>
<dbReference type="EC" id="3.1.21.2" evidence="7"/>
<evidence type="ECO:0000256" key="7">
    <source>
        <dbReference type="HAMAP-Rule" id="MF_00152"/>
    </source>
</evidence>
<dbReference type="SMART" id="SM00518">
    <property type="entry name" value="AP2Ec"/>
    <property type="match status" value="1"/>
</dbReference>
<dbReference type="NCBIfam" id="TIGR00587">
    <property type="entry name" value="nfo"/>
    <property type="match status" value="1"/>
</dbReference>
<dbReference type="HAMAP" id="MF_00152">
    <property type="entry name" value="Nfo"/>
    <property type="match status" value="1"/>
</dbReference>
<keyword evidence="6 7" id="KW-0234">DNA repair</keyword>
<dbReference type="FunFam" id="3.20.20.150:FF:000001">
    <property type="entry name" value="Probable endonuclease 4"/>
    <property type="match status" value="1"/>
</dbReference>
<feature type="binding site" evidence="7">
    <location>
        <position position="107"/>
    </location>
    <ligand>
        <name>Zn(2+)</name>
        <dbReference type="ChEBI" id="CHEBI:29105"/>
        <label>1</label>
    </ligand>
</feature>
<dbReference type="Pfam" id="PF01261">
    <property type="entry name" value="AP_endonuc_2"/>
    <property type="match status" value="1"/>
</dbReference>
<feature type="binding site" evidence="7">
    <location>
        <position position="179"/>
    </location>
    <ligand>
        <name>Zn(2+)</name>
        <dbReference type="ChEBI" id="CHEBI:29105"/>
        <label>3</label>
    </ligand>
</feature>
<sequence>MLKIGCHLSIAKGYTKAGEDALAIGANTFQYFTRNPRGGNAKALDEKDLATFSRLFEENGFAPLFAHAPYTMNLCSDKEEVREFALRVFQEDLERLRRLPPSYYIFHPGSHVGQGVDKGIEYIVDALNKSIGADNEVPILLEGMSGKGSEVGGRLEELRDIIQGIRHNRQLGILVDSCHLYSAGYDVVSDLDGILENIDKTVGLDRLKGIHLNDSKVAFASNKDRHEVLGEGTIGKEAIVRIINHPKLRHLIFNLETPNELEGYREEIAYLRKNYVEEAS</sequence>